<proteinExistence type="predicted"/>
<dbReference type="GO" id="GO:0005506">
    <property type="term" value="F:iron ion binding"/>
    <property type="evidence" value="ECO:0007669"/>
    <property type="project" value="InterPro"/>
</dbReference>
<dbReference type="GO" id="GO:0022900">
    <property type="term" value="P:electron transport chain"/>
    <property type="evidence" value="ECO:0007669"/>
    <property type="project" value="InterPro"/>
</dbReference>
<dbReference type="GO" id="GO:0009055">
    <property type="term" value="F:electron transfer activity"/>
    <property type="evidence" value="ECO:0007669"/>
    <property type="project" value="InterPro"/>
</dbReference>
<dbReference type="AlphaFoldDB" id="A0A1V4AWQ0"/>
<dbReference type="Proteomes" id="UP000189681">
    <property type="component" value="Unassembled WGS sequence"/>
</dbReference>
<evidence type="ECO:0000313" key="2">
    <source>
        <dbReference type="Proteomes" id="UP000189681"/>
    </source>
</evidence>
<protein>
    <recommendedName>
        <fullName evidence="3">Cytochrome C</fullName>
    </recommendedName>
</protein>
<dbReference type="STRING" id="1004156.AYP45_02830"/>
<accession>A0A1V4AWQ0</accession>
<evidence type="ECO:0008006" key="3">
    <source>
        <dbReference type="Google" id="ProtNLM"/>
    </source>
</evidence>
<dbReference type="PROSITE" id="PS51257">
    <property type="entry name" value="PROKAR_LIPOPROTEIN"/>
    <property type="match status" value="1"/>
</dbReference>
<sequence>MKKFIITSFILMTIFGCSKDETAVLEKKLASAEKGQTETKQHEELGFIRNEEGFIVHMKDIKVLLKHLSTSIHQQDWEAIKKDTKKLKDSSPVAFTGANKKDLPVEFINLDVKFHMSAQELIGACQEKNKDKATSAFFKVVNSCDECHAKFNPKEKSTSWFQ</sequence>
<reference evidence="1 2" key="1">
    <citation type="journal article" date="2017" name="Water Res.">
        <title>Discovery and metagenomic analysis of an anammox bacterial enrichment related to Candidatus "Brocadia caroliniensis" in a full-scale glycerol-fed nitritation-denitritation separate centrate treatment process.</title>
        <authorList>
            <person name="Park H."/>
            <person name="Brotto A.C."/>
            <person name="van Loosdrecht M.C."/>
            <person name="Chandran K."/>
        </authorList>
    </citation>
    <scope>NUCLEOTIDE SEQUENCE [LARGE SCALE GENOMIC DNA]</scope>
    <source>
        <strain evidence="1">26THWARD</strain>
    </source>
</reference>
<dbReference type="GO" id="GO:0020037">
    <property type="term" value="F:heme binding"/>
    <property type="evidence" value="ECO:0007669"/>
    <property type="project" value="InterPro"/>
</dbReference>
<evidence type="ECO:0000313" key="1">
    <source>
        <dbReference type="EMBL" id="OOP57544.1"/>
    </source>
</evidence>
<organism evidence="1 2">
    <name type="scientific">Candidatus Brocadia carolinensis</name>
    <dbReference type="NCBI Taxonomy" id="1004156"/>
    <lineage>
        <taxon>Bacteria</taxon>
        <taxon>Pseudomonadati</taxon>
        <taxon>Planctomycetota</taxon>
        <taxon>Candidatus Brocadiia</taxon>
        <taxon>Candidatus Brocadiales</taxon>
        <taxon>Candidatus Brocadiaceae</taxon>
        <taxon>Candidatus Brocadia</taxon>
    </lineage>
</organism>
<gene>
    <name evidence="1" type="ORF">AYP45_02830</name>
</gene>
<comment type="caution">
    <text evidence="1">The sequence shown here is derived from an EMBL/GenBank/DDBJ whole genome shotgun (WGS) entry which is preliminary data.</text>
</comment>
<name>A0A1V4AWQ0_9BACT</name>
<dbReference type="InterPro" id="IPR010980">
    <property type="entry name" value="Cyt_c/b562"/>
</dbReference>
<dbReference type="SUPFAM" id="SSF47175">
    <property type="entry name" value="Cytochromes"/>
    <property type="match status" value="1"/>
</dbReference>
<dbReference type="EMBL" id="AYTS01000025">
    <property type="protein sequence ID" value="OOP57544.1"/>
    <property type="molecule type" value="Genomic_DNA"/>
</dbReference>